<evidence type="ECO:0000256" key="1">
    <source>
        <dbReference type="ARBA" id="ARBA00004196"/>
    </source>
</evidence>
<dbReference type="AlphaFoldDB" id="A0A7T7M964"/>
<proteinExistence type="inferred from homology"/>
<name>A0A7T7M964_9ACTO</name>
<dbReference type="InterPro" id="IPR006128">
    <property type="entry name" value="Lipoprotein_PsaA-like"/>
</dbReference>
<dbReference type="PROSITE" id="PS51257">
    <property type="entry name" value="PROKAR_LIPOPROTEIN"/>
    <property type="match status" value="1"/>
</dbReference>
<keyword evidence="4 6" id="KW-0732">Signal</keyword>
<dbReference type="GO" id="GO:0030313">
    <property type="term" value="C:cell envelope"/>
    <property type="evidence" value="ECO:0007669"/>
    <property type="project" value="UniProtKB-SubCell"/>
</dbReference>
<evidence type="ECO:0000256" key="4">
    <source>
        <dbReference type="ARBA" id="ARBA00022729"/>
    </source>
</evidence>
<dbReference type="GO" id="GO:0030001">
    <property type="term" value="P:metal ion transport"/>
    <property type="evidence" value="ECO:0007669"/>
    <property type="project" value="InterPro"/>
</dbReference>
<dbReference type="InterPro" id="IPR006311">
    <property type="entry name" value="TAT_signal"/>
</dbReference>
<evidence type="ECO:0000256" key="6">
    <source>
        <dbReference type="SAM" id="SignalP"/>
    </source>
</evidence>
<dbReference type="RefSeq" id="WP_200275605.1">
    <property type="nucleotide sequence ID" value="NZ_CP066802.1"/>
</dbReference>
<evidence type="ECO:0000313" key="7">
    <source>
        <dbReference type="EMBL" id="QQM67218.1"/>
    </source>
</evidence>
<dbReference type="InterPro" id="IPR006129">
    <property type="entry name" value="AdhesinB"/>
</dbReference>
<dbReference type="InterPro" id="IPR050492">
    <property type="entry name" value="Bact_metal-bind_prot9"/>
</dbReference>
<evidence type="ECO:0000256" key="3">
    <source>
        <dbReference type="ARBA" id="ARBA00022723"/>
    </source>
</evidence>
<dbReference type="GO" id="GO:0046872">
    <property type="term" value="F:metal ion binding"/>
    <property type="evidence" value="ECO:0007669"/>
    <property type="project" value="UniProtKB-KW"/>
</dbReference>
<sequence length="324" mass="34628">MLISRRSALISGSAALAVTLAACATGKKTDATPAADASSGATKSGKLTIVATTGYLGDAAKNIAPDAEITVLVGPGGDPHTQELSTKDTEKLGSADVVLWTSHDMEHHMRDQLDKLGSKQVPAAEAIPESDLLPWEEDGKVEGFDPHVWNSPDNWKHVVTACAKKIAEIDPGNAATYTANAEAYNKKIDEAKEAARKVLEPIPAENRYLVTGHDAFNYLGKTYDIKIKATDFVSSDSEMSAEDIEELATLIAEKKIPVIFQDNLKNPEAINHVKDAVKAKGWDVEVSDKPLYADSLGEAAPVDTYLGVFEYNAQAIAEALTPKA</sequence>
<feature type="chain" id="PRO_5032531008" evidence="6">
    <location>
        <begin position="25"/>
        <end position="324"/>
    </location>
</feature>
<dbReference type="PRINTS" id="PR00691">
    <property type="entry name" value="ADHESINB"/>
</dbReference>
<evidence type="ECO:0000313" key="8">
    <source>
        <dbReference type="Proteomes" id="UP000595895"/>
    </source>
</evidence>
<comment type="subcellular location">
    <subcellularLocation>
        <location evidence="1">Cell envelope</location>
    </subcellularLocation>
</comment>
<keyword evidence="3" id="KW-0479">Metal-binding</keyword>
<dbReference type="EMBL" id="CP066802">
    <property type="protein sequence ID" value="QQM67218.1"/>
    <property type="molecule type" value="Genomic_DNA"/>
</dbReference>
<organism evidence="7 8">
    <name type="scientific">Actinomyces weissii</name>
    <dbReference type="NCBI Taxonomy" id="675090"/>
    <lineage>
        <taxon>Bacteria</taxon>
        <taxon>Bacillati</taxon>
        <taxon>Actinomycetota</taxon>
        <taxon>Actinomycetes</taxon>
        <taxon>Actinomycetales</taxon>
        <taxon>Actinomycetaceae</taxon>
        <taxon>Actinomyces</taxon>
    </lineage>
</organism>
<keyword evidence="8" id="KW-1185">Reference proteome</keyword>
<evidence type="ECO:0000256" key="5">
    <source>
        <dbReference type="RuleBase" id="RU003512"/>
    </source>
</evidence>
<dbReference type="Proteomes" id="UP000595895">
    <property type="component" value="Chromosome"/>
</dbReference>
<keyword evidence="2 5" id="KW-0813">Transport</keyword>
<dbReference type="InterPro" id="IPR006127">
    <property type="entry name" value="ZnuA-like"/>
</dbReference>
<comment type="similarity">
    <text evidence="5">Belongs to the bacterial solute-binding protein 9 family.</text>
</comment>
<accession>A0A7T7M964</accession>
<dbReference type="PRINTS" id="PR00690">
    <property type="entry name" value="ADHESNFAMILY"/>
</dbReference>
<evidence type="ECO:0000256" key="2">
    <source>
        <dbReference type="ARBA" id="ARBA00022448"/>
    </source>
</evidence>
<dbReference type="PANTHER" id="PTHR42953:SF1">
    <property type="entry name" value="METAL-BINDING PROTEIN HI_0362-RELATED"/>
    <property type="match status" value="1"/>
</dbReference>
<gene>
    <name evidence="7" type="ORF">JG540_09460</name>
</gene>
<protein>
    <submittedName>
        <fullName evidence="7">Zinc ABC transporter substrate-binding protein</fullName>
    </submittedName>
</protein>
<dbReference type="KEGG" id="awe:JG540_09460"/>
<dbReference type="GO" id="GO:0007155">
    <property type="term" value="P:cell adhesion"/>
    <property type="evidence" value="ECO:0007669"/>
    <property type="project" value="InterPro"/>
</dbReference>
<dbReference type="SUPFAM" id="SSF53807">
    <property type="entry name" value="Helical backbone' metal receptor"/>
    <property type="match status" value="1"/>
</dbReference>
<dbReference type="Gene3D" id="3.40.50.1980">
    <property type="entry name" value="Nitrogenase molybdenum iron protein domain"/>
    <property type="match status" value="2"/>
</dbReference>
<dbReference type="Pfam" id="PF01297">
    <property type="entry name" value="ZnuA"/>
    <property type="match status" value="1"/>
</dbReference>
<dbReference type="PANTHER" id="PTHR42953">
    <property type="entry name" value="HIGH-AFFINITY ZINC UPTAKE SYSTEM PROTEIN ZNUA-RELATED"/>
    <property type="match status" value="1"/>
</dbReference>
<feature type="signal peptide" evidence="6">
    <location>
        <begin position="1"/>
        <end position="24"/>
    </location>
</feature>
<reference evidence="7 8" key="1">
    <citation type="submission" date="2020-12" db="EMBL/GenBank/DDBJ databases">
        <authorList>
            <person name="Zhou J."/>
        </authorList>
    </citation>
    <scope>NUCLEOTIDE SEQUENCE [LARGE SCALE GENOMIC DNA]</scope>
    <source>
        <strain evidence="7 8">CCUG 61299</strain>
    </source>
</reference>
<dbReference type="PROSITE" id="PS51318">
    <property type="entry name" value="TAT"/>
    <property type="match status" value="1"/>
</dbReference>